<evidence type="ECO:0000313" key="1">
    <source>
        <dbReference type="EMBL" id="CAD9319397.1"/>
    </source>
</evidence>
<dbReference type="InterPro" id="IPR001087">
    <property type="entry name" value="GDSL"/>
</dbReference>
<dbReference type="GO" id="GO:0016788">
    <property type="term" value="F:hydrolase activity, acting on ester bonds"/>
    <property type="evidence" value="ECO:0007669"/>
    <property type="project" value="InterPro"/>
</dbReference>
<dbReference type="InterPro" id="IPR036514">
    <property type="entry name" value="SGNH_hydro_sf"/>
</dbReference>
<accession>A0A7S1YU49</accession>
<reference evidence="1" key="1">
    <citation type="submission" date="2021-01" db="EMBL/GenBank/DDBJ databases">
        <authorList>
            <person name="Corre E."/>
            <person name="Pelletier E."/>
            <person name="Niang G."/>
            <person name="Scheremetjew M."/>
            <person name="Finn R."/>
            <person name="Kale V."/>
            <person name="Holt S."/>
            <person name="Cochrane G."/>
            <person name="Meng A."/>
            <person name="Brown T."/>
            <person name="Cohen L."/>
        </authorList>
    </citation>
    <scope>NUCLEOTIDE SEQUENCE</scope>
    <source>
        <strain evidence="1">Pop2</strain>
    </source>
</reference>
<organism evidence="1">
    <name type="scientific">Ditylum brightwellii</name>
    <dbReference type="NCBI Taxonomy" id="49249"/>
    <lineage>
        <taxon>Eukaryota</taxon>
        <taxon>Sar</taxon>
        <taxon>Stramenopiles</taxon>
        <taxon>Ochrophyta</taxon>
        <taxon>Bacillariophyta</taxon>
        <taxon>Mediophyceae</taxon>
        <taxon>Lithodesmiophycidae</taxon>
        <taxon>Lithodesmiales</taxon>
        <taxon>Lithodesmiaceae</taxon>
        <taxon>Ditylum</taxon>
    </lineage>
</organism>
<dbReference type="AlphaFoldDB" id="A0A7S1YU49"/>
<dbReference type="PANTHER" id="PTHR14209:SF19">
    <property type="entry name" value="ISOAMYL ACETATE-HYDROLYZING ESTERASE 1 HOMOLOG"/>
    <property type="match status" value="1"/>
</dbReference>
<proteinExistence type="predicted"/>
<dbReference type="Gene3D" id="3.40.50.1110">
    <property type="entry name" value="SGNH hydrolase"/>
    <property type="match status" value="1"/>
</dbReference>
<dbReference type="InterPro" id="IPR045136">
    <property type="entry name" value="Iah1-like"/>
</dbReference>
<dbReference type="Pfam" id="PF00657">
    <property type="entry name" value="Lipase_GDSL"/>
    <property type="match status" value="1"/>
</dbReference>
<sequence>MRGQEDIYAKGGKCTQQTHSEGFPRKQVVLVGDSLTEIGFRDERGWGLELSKRYLRRCDVINRGLYGWNTRWLKMAMEKNVAFLPPQMHFGTLLMGSNDAVLRDMNPGQHVPMDEFEQNLLYIAAEMLRRAEKGIVLIAPPPCNPDAWAEFVNTRKPEFNGKSDRTNELLETYGAIVKQVKQTLQERFPEKFVRLFDAYELLKEEDLREKSLLYDGVHFGQKAQILFFDKLWEILQSENLTLESVDDGFGHESYAVKIPGREIDAANQLPLTEPTFLEVMETKEKCL</sequence>
<name>A0A7S1YU49_9STRA</name>
<dbReference type="EMBL" id="HBGN01008419">
    <property type="protein sequence ID" value="CAD9319397.1"/>
    <property type="molecule type" value="Transcribed_RNA"/>
</dbReference>
<protein>
    <recommendedName>
        <fullName evidence="2">SGNH hydrolase-type esterase domain-containing protein</fullName>
    </recommendedName>
</protein>
<dbReference type="PANTHER" id="PTHR14209">
    <property type="entry name" value="ISOAMYL ACETATE-HYDROLYZING ESTERASE 1"/>
    <property type="match status" value="1"/>
</dbReference>
<gene>
    <name evidence="1" type="ORF">DBRI1063_LOCUS5390</name>
</gene>
<evidence type="ECO:0008006" key="2">
    <source>
        <dbReference type="Google" id="ProtNLM"/>
    </source>
</evidence>
<dbReference type="SUPFAM" id="SSF52266">
    <property type="entry name" value="SGNH hydrolase"/>
    <property type="match status" value="1"/>
</dbReference>